<dbReference type="PIRSF" id="PIRSF000124">
    <property type="entry name" value="UDPglc_GDPman_dh"/>
    <property type="match status" value="1"/>
</dbReference>
<proteinExistence type="inferred from homology"/>
<gene>
    <name evidence="5" type="ORF">LTR36_009323</name>
</gene>
<evidence type="ECO:0000256" key="1">
    <source>
        <dbReference type="ARBA" id="ARBA00006601"/>
    </source>
</evidence>
<dbReference type="GO" id="GO:0000271">
    <property type="term" value="P:polysaccharide biosynthetic process"/>
    <property type="evidence" value="ECO:0007669"/>
    <property type="project" value="InterPro"/>
</dbReference>
<dbReference type="SUPFAM" id="SSF51735">
    <property type="entry name" value="NAD(P)-binding Rossmann-fold domains"/>
    <property type="match status" value="1"/>
</dbReference>
<comment type="similarity">
    <text evidence="1 2">Belongs to the UDP-glucose/GDP-mannose dehydrogenase family.</text>
</comment>
<name>A0AAV9J676_9PEZI</name>
<dbReference type="GO" id="GO:0016616">
    <property type="term" value="F:oxidoreductase activity, acting on the CH-OH group of donors, NAD or NADP as acceptor"/>
    <property type="evidence" value="ECO:0007669"/>
    <property type="project" value="InterPro"/>
</dbReference>
<dbReference type="SUPFAM" id="SSF48179">
    <property type="entry name" value="6-phosphogluconate dehydrogenase C-terminal domain-like"/>
    <property type="match status" value="1"/>
</dbReference>
<dbReference type="AlphaFoldDB" id="A0AAV9J676"/>
<dbReference type="GO" id="GO:0016628">
    <property type="term" value="F:oxidoreductase activity, acting on the CH-CH group of donors, NAD or NADP as acceptor"/>
    <property type="evidence" value="ECO:0007669"/>
    <property type="project" value="InterPro"/>
</dbReference>
<dbReference type="PANTHER" id="PTHR43491:SF2">
    <property type="entry name" value="UDP-N-ACETYL-D-MANNOSAMINE DEHYDROGENASE"/>
    <property type="match status" value="1"/>
</dbReference>
<dbReference type="PIRSF" id="PIRSF500136">
    <property type="entry name" value="UDP_ManNAc_DH"/>
    <property type="match status" value="1"/>
</dbReference>
<sequence>MDFSDHAGLVSHLPCPSQSHMELVSGFKVPLAPGSFGLTLNELPTPPPDAEINQQYFEDLPCPSRSHMELVSGSEVPLAPGSFGLTLNGLPTPPPDAEISQQYFEGSDVASLEKRRLPSHAIVAVIGVGFVGFQLACAFGKVYEVIAFDIDPRRLLEVHLQLAGKRVRCTSNPSEIAAATHFLISVPTGLYHDKTVDTRHLESAIALVAEHARPGSTVIIESSVAVGMTRQLMHSVMLSKSLKAGMSPERVDPGRTHPTIESIPKIISGLDELMPESLASIQELYQEVFKTLVPVSSPEVAEMTKLYENCQRMVCIAHANEMADACETMGIDAREVSAAAATKPFGYQPYTPGLGVGGHCILVNPYYLLSTSHFPLLEAATQAMATRPSRLGDRTMKRFTEGHPSDLAAKNSPPRVLVVGVAFKRGESVLSNSPGVALIRHLLSEWQVYVEWVDPLVSGQALSFAPKLNDQTDWNVATLKHRFDIIIIALDQVGLDLTILQGLSGVLVERCATETENHANASRSEMDKFGQKLVE</sequence>
<comment type="caution">
    <text evidence="5">The sequence shown here is derived from an EMBL/GenBank/DDBJ whole genome shotgun (WGS) entry which is preliminary data.</text>
</comment>
<keyword evidence="6" id="KW-1185">Reference proteome</keyword>
<dbReference type="Pfam" id="PF03721">
    <property type="entry name" value="UDPG_MGDP_dh_N"/>
    <property type="match status" value="1"/>
</dbReference>
<dbReference type="InterPro" id="IPR036291">
    <property type="entry name" value="NAD(P)-bd_dom_sf"/>
</dbReference>
<dbReference type="InterPro" id="IPR014026">
    <property type="entry name" value="UDP-Glc/GDP-Man_DH_dimer"/>
</dbReference>
<dbReference type="GO" id="GO:0051287">
    <property type="term" value="F:NAD binding"/>
    <property type="evidence" value="ECO:0007669"/>
    <property type="project" value="InterPro"/>
</dbReference>
<dbReference type="InterPro" id="IPR036220">
    <property type="entry name" value="UDP-Glc/GDP-Man_DH_C_sf"/>
</dbReference>
<dbReference type="InterPro" id="IPR017476">
    <property type="entry name" value="UDP-Glc/GDP-Man"/>
</dbReference>
<dbReference type="PANTHER" id="PTHR43491">
    <property type="entry name" value="UDP-N-ACETYL-D-MANNOSAMINE DEHYDROGENASE"/>
    <property type="match status" value="1"/>
</dbReference>
<accession>A0AAV9J676</accession>
<dbReference type="Proteomes" id="UP001324427">
    <property type="component" value="Unassembled WGS sequence"/>
</dbReference>
<protein>
    <recommendedName>
        <fullName evidence="7">Nucleotide sugar dehydrogenase</fullName>
    </recommendedName>
</protein>
<evidence type="ECO:0000313" key="6">
    <source>
        <dbReference type="Proteomes" id="UP001324427"/>
    </source>
</evidence>
<dbReference type="InterPro" id="IPR028359">
    <property type="entry name" value="UDP_ManNAc/GlcNAc_DH"/>
</dbReference>
<dbReference type="InterPro" id="IPR001732">
    <property type="entry name" value="UDP-Glc/GDP-Man_DH_N"/>
</dbReference>
<organism evidence="5 6">
    <name type="scientific">Oleoguttula mirabilis</name>
    <dbReference type="NCBI Taxonomy" id="1507867"/>
    <lineage>
        <taxon>Eukaryota</taxon>
        <taxon>Fungi</taxon>
        <taxon>Dikarya</taxon>
        <taxon>Ascomycota</taxon>
        <taxon>Pezizomycotina</taxon>
        <taxon>Dothideomycetes</taxon>
        <taxon>Dothideomycetidae</taxon>
        <taxon>Mycosphaerellales</taxon>
        <taxon>Teratosphaeriaceae</taxon>
        <taxon>Oleoguttula</taxon>
    </lineage>
</organism>
<reference evidence="5 6" key="1">
    <citation type="submission" date="2021-11" db="EMBL/GenBank/DDBJ databases">
        <title>Black yeast isolated from Biological Soil Crust.</title>
        <authorList>
            <person name="Kurbessoian T."/>
        </authorList>
    </citation>
    <scope>NUCLEOTIDE SEQUENCE [LARGE SCALE GENOMIC DNA]</scope>
    <source>
        <strain evidence="5 6">CCFEE 5522</strain>
    </source>
</reference>
<dbReference type="Pfam" id="PF00984">
    <property type="entry name" value="UDPG_MGDP_dh"/>
    <property type="match status" value="1"/>
</dbReference>
<evidence type="ECO:0000256" key="2">
    <source>
        <dbReference type="PIRNR" id="PIRNR000124"/>
    </source>
</evidence>
<evidence type="ECO:0000259" key="3">
    <source>
        <dbReference type="Pfam" id="PF00984"/>
    </source>
</evidence>
<feature type="domain" description="UDP-glucose/GDP-mannose dehydrogenase dimerisation" evidence="3">
    <location>
        <begin position="300"/>
        <end position="372"/>
    </location>
</feature>
<dbReference type="NCBIfam" id="TIGR03026">
    <property type="entry name" value="NDP-sugDHase"/>
    <property type="match status" value="1"/>
</dbReference>
<evidence type="ECO:0000259" key="4">
    <source>
        <dbReference type="Pfam" id="PF03721"/>
    </source>
</evidence>
<dbReference type="Gene3D" id="3.40.50.720">
    <property type="entry name" value="NAD(P)-binding Rossmann-like Domain"/>
    <property type="match status" value="2"/>
</dbReference>
<evidence type="ECO:0008006" key="7">
    <source>
        <dbReference type="Google" id="ProtNLM"/>
    </source>
</evidence>
<feature type="domain" description="UDP-glucose/GDP-mannose dehydrogenase N-terminal" evidence="4">
    <location>
        <begin position="164"/>
        <end position="274"/>
    </location>
</feature>
<dbReference type="InterPro" id="IPR008927">
    <property type="entry name" value="6-PGluconate_DH-like_C_sf"/>
</dbReference>
<evidence type="ECO:0000313" key="5">
    <source>
        <dbReference type="EMBL" id="KAK4540366.1"/>
    </source>
</evidence>
<dbReference type="SUPFAM" id="SSF52413">
    <property type="entry name" value="UDP-glucose/GDP-mannose dehydrogenase C-terminal domain"/>
    <property type="match status" value="1"/>
</dbReference>
<dbReference type="EMBL" id="JAVFHQ010000069">
    <property type="protein sequence ID" value="KAK4540366.1"/>
    <property type="molecule type" value="Genomic_DNA"/>
</dbReference>